<comment type="similarity">
    <text evidence="2 6">Belongs to the zinc-containing alcohol dehydrogenase family.</text>
</comment>
<reference evidence="8 9" key="1">
    <citation type="submission" date="2015-01" db="EMBL/GenBank/DDBJ databases">
        <title>The Genome Sequence of Capronia semiimmersa CBS27337.</title>
        <authorList>
            <consortium name="The Broad Institute Genomics Platform"/>
            <person name="Cuomo C."/>
            <person name="de Hoog S."/>
            <person name="Gorbushina A."/>
            <person name="Stielow B."/>
            <person name="Teixiera M."/>
            <person name="Abouelleil A."/>
            <person name="Chapman S.B."/>
            <person name="Priest M."/>
            <person name="Young S.K."/>
            <person name="Wortman J."/>
            <person name="Nusbaum C."/>
            <person name="Birren B."/>
        </authorList>
    </citation>
    <scope>NUCLEOTIDE SEQUENCE [LARGE SCALE GENOMIC DNA]</scope>
    <source>
        <strain evidence="8 9">CBS 27337</strain>
    </source>
</reference>
<sequence length="377" mass="39835">MAKSQALVLEDAGRDFVFSTIELKPLQPKEVLVRLKATGVCHTDISVQAGRIPAPFPLVVGHEGGGIVEQIGEEVTTVKVGDHVLLSYSFCGECHTCRQEKPFACEQMLSRNFGCARPDGSCPVLWDGKETHGCFFGQSSFANPALVQEASCVAVDKSLPLEVLAPLGCGIQTGAGAVFNIVQPVEKRVRSLVIFGIGGVGSAAVMAAKYLSSTSSGVLDAIIAVDTKEERLALARTLGATHTIDASDADYLSQIAEIRDGSGVDAAIDCTGSLQVINDMIVALGPCGTAVTIGAPPATSRMSIEVFPFINGCKTYRGSHAGDSVAKKFLPFLARLHQEGNFPVDLLQKQYSASDISRAVEDMKAGRVVKPVLIWDA</sequence>
<dbReference type="SUPFAM" id="SSF51735">
    <property type="entry name" value="NAD(P)-binding Rossmann-fold domains"/>
    <property type="match status" value="1"/>
</dbReference>
<dbReference type="InterPro" id="IPR013154">
    <property type="entry name" value="ADH-like_N"/>
</dbReference>
<dbReference type="GO" id="GO:0008270">
    <property type="term" value="F:zinc ion binding"/>
    <property type="evidence" value="ECO:0007669"/>
    <property type="project" value="InterPro"/>
</dbReference>
<dbReference type="InterPro" id="IPR002328">
    <property type="entry name" value="ADH_Zn_CS"/>
</dbReference>
<evidence type="ECO:0000313" key="8">
    <source>
        <dbReference type="EMBL" id="KIW68446.1"/>
    </source>
</evidence>
<dbReference type="Pfam" id="PF08240">
    <property type="entry name" value="ADH_N"/>
    <property type="match status" value="1"/>
</dbReference>
<comment type="cofactor">
    <cofactor evidence="1 6">
        <name>Zn(2+)</name>
        <dbReference type="ChEBI" id="CHEBI:29105"/>
    </cofactor>
</comment>
<dbReference type="Pfam" id="PF00107">
    <property type="entry name" value="ADH_zinc_N"/>
    <property type="match status" value="1"/>
</dbReference>
<dbReference type="STRING" id="5601.A0A0D2CTF0"/>
<dbReference type="AlphaFoldDB" id="A0A0D2CTF0"/>
<dbReference type="InterPro" id="IPR011032">
    <property type="entry name" value="GroES-like_sf"/>
</dbReference>
<dbReference type="Gene3D" id="3.40.50.720">
    <property type="entry name" value="NAD(P)-binding Rossmann-like Domain"/>
    <property type="match status" value="1"/>
</dbReference>
<dbReference type="SMART" id="SM00829">
    <property type="entry name" value="PKS_ER"/>
    <property type="match status" value="1"/>
</dbReference>
<evidence type="ECO:0000256" key="6">
    <source>
        <dbReference type="RuleBase" id="RU361277"/>
    </source>
</evidence>
<feature type="domain" description="Enoyl reductase (ER)" evidence="7">
    <location>
        <begin position="13"/>
        <end position="373"/>
    </location>
</feature>
<evidence type="ECO:0000256" key="1">
    <source>
        <dbReference type="ARBA" id="ARBA00001947"/>
    </source>
</evidence>
<dbReference type="PROSITE" id="PS00059">
    <property type="entry name" value="ADH_ZINC"/>
    <property type="match status" value="1"/>
</dbReference>
<proteinExistence type="inferred from homology"/>
<evidence type="ECO:0000313" key="9">
    <source>
        <dbReference type="Proteomes" id="UP000054266"/>
    </source>
</evidence>
<dbReference type="PANTHER" id="PTHR43350">
    <property type="entry name" value="NAD-DEPENDENT ALCOHOL DEHYDROGENASE"/>
    <property type="match status" value="1"/>
</dbReference>
<evidence type="ECO:0000256" key="3">
    <source>
        <dbReference type="ARBA" id="ARBA00022723"/>
    </source>
</evidence>
<keyword evidence="5" id="KW-0560">Oxidoreductase</keyword>
<evidence type="ECO:0000256" key="2">
    <source>
        <dbReference type="ARBA" id="ARBA00008072"/>
    </source>
</evidence>
<protein>
    <recommendedName>
        <fullName evidence="7">Enoyl reductase (ER) domain-containing protein</fullName>
    </recommendedName>
</protein>
<dbReference type="Proteomes" id="UP000054266">
    <property type="component" value="Unassembled WGS sequence"/>
</dbReference>
<keyword evidence="4 6" id="KW-0862">Zinc</keyword>
<evidence type="ECO:0000259" key="7">
    <source>
        <dbReference type="SMART" id="SM00829"/>
    </source>
</evidence>
<dbReference type="EMBL" id="KN846958">
    <property type="protein sequence ID" value="KIW68446.1"/>
    <property type="molecule type" value="Genomic_DNA"/>
</dbReference>
<evidence type="ECO:0000256" key="4">
    <source>
        <dbReference type="ARBA" id="ARBA00022833"/>
    </source>
</evidence>
<name>A0A0D2CTF0_9EURO</name>
<keyword evidence="3 6" id="KW-0479">Metal-binding</keyword>
<accession>A0A0D2CTF0</accession>
<dbReference type="InterPro" id="IPR036291">
    <property type="entry name" value="NAD(P)-bd_dom_sf"/>
</dbReference>
<dbReference type="PANTHER" id="PTHR43350:SF2">
    <property type="entry name" value="GROES-LIKE ZINC-BINDING ALCOHOL DEHYDROGENASE FAMILY PROTEIN"/>
    <property type="match status" value="1"/>
</dbReference>
<dbReference type="HOGENOM" id="CLU_026673_14_1_1"/>
<dbReference type="InterPro" id="IPR013149">
    <property type="entry name" value="ADH-like_C"/>
</dbReference>
<evidence type="ECO:0000256" key="5">
    <source>
        <dbReference type="ARBA" id="ARBA00023002"/>
    </source>
</evidence>
<organism evidence="8 9">
    <name type="scientific">Phialophora macrospora</name>
    <dbReference type="NCBI Taxonomy" id="1851006"/>
    <lineage>
        <taxon>Eukaryota</taxon>
        <taxon>Fungi</taxon>
        <taxon>Dikarya</taxon>
        <taxon>Ascomycota</taxon>
        <taxon>Pezizomycotina</taxon>
        <taxon>Eurotiomycetes</taxon>
        <taxon>Chaetothyriomycetidae</taxon>
        <taxon>Chaetothyriales</taxon>
        <taxon>Herpotrichiellaceae</taxon>
        <taxon>Phialophora</taxon>
    </lineage>
</organism>
<gene>
    <name evidence="8" type="ORF">PV04_04389</name>
</gene>
<dbReference type="Gene3D" id="3.90.180.10">
    <property type="entry name" value="Medium-chain alcohol dehydrogenases, catalytic domain"/>
    <property type="match status" value="1"/>
</dbReference>
<dbReference type="CDD" id="cd08278">
    <property type="entry name" value="benzyl_alcohol_DH"/>
    <property type="match status" value="1"/>
</dbReference>
<dbReference type="InterPro" id="IPR020843">
    <property type="entry name" value="ER"/>
</dbReference>
<dbReference type="GO" id="GO:0016491">
    <property type="term" value="F:oxidoreductase activity"/>
    <property type="evidence" value="ECO:0007669"/>
    <property type="project" value="UniProtKB-KW"/>
</dbReference>
<keyword evidence="9" id="KW-1185">Reference proteome</keyword>
<dbReference type="SUPFAM" id="SSF50129">
    <property type="entry name" value="GroES-like"/>
    <property type="match status" value="1"/>
</dbReference>